<evidence type="ECO:0000256" key="7">
    <source>
        <dbReference type="ARBA" id="ARBA00022801"/>
    </source>
</evidence>
<comment type="caution">
    <text evidence="18">The sequence shown here is derived from an EMBL/GenBank/DDBJ whole genome shotgun (WGS) entry which is preliminary data.</text>
</comment>
<evidence type="ECO:0000256" key="9">
    <source>
        <dbReference type="ARBA" id="ARBA00022963"/>
    </source>
</evidence>
<dbReference type="InterPro" id="IPR029058">
    <property type="entry name" value="AB_hydrolase_fold"/>
</dbReference>
<comment type="catalytic activity">
    <reaction evidence="13">
        <text>a 1,2-diacyl-sn-glycerol + H2O = a 2-acylglycerol + a fatty acid + H(+)</text>
        <dbReference type="Rhea" id="RHEA:33275"/>
        <dbReference type="ChEBI" id="CHEBI:15377"/>
        <dbReference type="ChEBI" id="CHEBI:15378"/>
        <dbReference type="ChEBI" id="CHEBI:17389"/>
        <dbReference type="ChEBI" id="CHEBI:17815"/>
        <dbReference type="ChEBI" id="CHEBI:28868"/>
        <dbReference type="EC" id="3.1.1.116"/>
    </reaction>
    <physiologicalReaction direction="left-to-right" evidence="13">
        <dbReference type="Rhea" id="RHEA:33276"/>
    </physiologicalReaction>
</comment>
<evidence type="ECO:0000256" key="1">
    <source>
        <dbReference type="ARBA" id="ARBA00001913"/>
    </source>
</evidence>
<dbReference type="Gene3D" id="3.40.50.1820">
    <property type="entry name" value="alpha/beta hydrolase"/>
    <property type="match status" value="1"/>
</dbReference>
<evidence type="ECO:0000259" key="17">
    <source>
        <dbReference type="Pfam" id="PF01764"/>
    </source>
</evidence>
<evidence type="ECO:0000256" key="14">
    <source>
        <dbReference type="ARBA" id="ARBA00026104"/>
    </source>
</evidence>
<evidence type="ECO:0000313" key="18">
    <source>
        <dbReference type="EMBL" id="GMI33924.1"/>
    </source>
</evidence>
<evidence type="ECO:0000313" key="19">
    <source>
        <dbReference type="Proteomes" id="UP001165060"/>
    </source>
</evidence>
<accession>A0ABQ6MUY1</accession>
<keyword evidence="11" id="KW-0443">Lipid metabolism</keyword>
<keyword evidence="6" id="KW-0479">Metal-binding</keyword>
<reference evidence="18 19" key="1">
    <citation type="journal article" date="2023" name="Commun. Biol.">
        <title>Genome analysis of Parmales, the sister group of diatoms, reveals the evolutionary specialization of diatoms from phago-mixotrophs to photoautotrophs.</title>
        <authorList>
            <person name="Ban H."/>
            <person name="Sato S."/>
            <person name="Yoshikawa S."/>
            <person name="Yamada K."/>
            <person name="Nakamura Y."/>
            <person name="Ichinomiya M."/>
            <person name="Sato N."/>
            <person name="Blanc-Mathieu R."/>
            <person name="Endo H."/>
            <person name="Kuwata A."/>
            <person name="Ogata H."/>
        </authorList>
    </citation>
    <scope>NUCLEOTIDE SEQUENCE [LARGE SCALE GENOMIC DNA]</scope>
</reference>
<keyword evidence="10 16" id="KW-1133">Transmembrane helix</keyword>
<evidence type="ECO:0000256" key="11">
    <source>
        <dbReference type="ARBA" id="ARBA00023098"/>
    </source>
</evidence>
<keyword evidence="3" id="KW-1003">Cell membrane</keyword>
<keyword evidence="5 16" id="KW-0812">Transmembrane</keyword>
<feature type="domain" description="Fungal lipase-type" evidence="17">
    <location>
        <begin position="438"/>
        <end position="575"/>
    </location>
</feature>
<keyword evidence="12 16" id="KW-0472">Membrane</keyword>
<dbReference type="Proteomes" id="UP001165060">
    <property type="component" value="Unassembled WGS sequence"/>
</dbReference>
<gene>
    <name evidence="18" type="ORF">TeGR_g12748</name>
</gene>
<name>A0ABQ6MUY1_9STRA</name>
<comment type="cofactor">
    <cofactor evidence="1">
        <name>Ca(2+)</name>
        <dbReference type="ChEBI" id="CHEBI:29108"/>
    </cofactor>
</comment>
<dbReference type="PANTHER" id="PTHR45792:SF8">
    <property type="entry name" value="DIACYLGLYCEROL LIPASE-ALPHA"/>
    <property type="match status" value="1"/>
</dbReference>
<evidence type="ECO:0000256" key="3">
    <source>
        <dbReference type="ARBA" id="ARBA00022475"/>
    </source>
</evidence>
<evidence type="ECO:0000256" key="2">
    <source>
        <dbReference type="ARBA" id="ARBA00004651"/>
    </source>
</evidence>
<evidence type="ECO:0000256" key="4">
    <source>
        <dbReference type="ARBA" id="ARBA00022553"/>
    </source>
</evidence>
<dbReference type="Pfam" id="PF01764">
    <property type="entry name" value="Lipase_3"/>
    <property type="match status" value="1"/>
</dbReference>
<feature type="transmembrane region" description="Helical" evidence="16">
    <location>
        <begin position="55"/>
        <end position="77"/>
    </location>
</feature>
<feature type="transmembrane region" description="Helical" evidence="16">
    <location>
        <begin position="98"/>
        <end position="115"/>
    </location>
</feature>
<dbReference type="InterPro" id="IPR052214">
    <property type="entry name" value="DAG_Lipase-Related"/>
</dbReference>
<feature type="transmembrane region" description="Helical" evidence="16">
    <location>
        <begin position="338"/>
        <end position="359"/>
    </location>
</feature>
<evidence type="ECO:0000256" key="12">
    <source>
        <dbReference type="ARBA" id="ARBA00023136"/>
    </source>
</evidence>
<keyword evidence="9" id="KW-0442">Lipid degradation</keyword>
<sequence length="593" mass="64944">MPSLKTLNRRFLFGGDELQVLSFLYLPGRLLQFFALYGATSGFGCVSSIDGTLDAYVVLTLLNCACSLFLETLILYFSSLGTVIDSAPRHPLSKLISVKILLLIPLNLSALSVGVPVTFSSQCFSTSSLPKLLQVLLWASQVMEFVFTSCCFRMLRGRRADDPGGNRSRFGTDHVEGQWENCCRFLCSCSAVFTCFLFGGSDSGGGNDYAMVARVLADYFEDGGKLDIVPSDVAAGIVTLRHVQKCREWQHRTSRADSADHKHLRALADEEAGEINKTLFGGGSSQGPDDRRRSAPVSPVPKSSKYWYRVANRPTLDRNSVSDRVALEEAARFARHALAIYTWMLYIFMNPISGVPSLAKTRCRLSRPCCCCSCCDSPPDAASAATTISADNCCRAHMSALLAQANLDESEVLFAHFGNSIVENPYCVILDHKWRSVVVAVRGTLSLEDCITDALAESVSLEDLGQRHGFDGKGEYCHAGMLVSSEWIASDLAKRKTLEKAFSLHPDYSLRITGHSLGAGCAFLLSLMLKKQYPGLRCLPYSPPGGLVSMKTARASADYTTSFILGSDIVPRLSIESMEHLRNETLEIISRLK</sequence>
<feature type="region of interest" description="Disordered" evidence="15">
    <location>
        <begin position="278"/>
        <end position="300"/>
    </location>
</feature>
<keyword evidence="8" id="KW-0106">Calcium</keyword>
<dbReference type="SUPFAM" id="SSF53474">
    <property type="entry name" value="alpha/beta-Hydrolases"/>
    <property type="match status" value="1"/>
</dbReference>
<protein>
    <recommendedName>
        <fullName evidence="14">sn-1-specific diacylglycerol lipase</fullName>
        <ecNumber evidence="14">3.1.1.116</ecNumber>
    </recommendedName>
</protein>
<evidence type="ECO:0000256" key="6">
    <source>
        <dbReference type="ARBA" id="ARBA00022723"/>
    </source>
</evidence>
<dbReference type="EC" id="3.1.1.116" evidence="14"/>
<feature type="non-terminal residue" evidence="18">
    <location>
        <position position="593"/>
    </location>
</feature>
<dbReference type="InterPro" id="IPR002921">
    <property type="entry name" value="Fungal_lipase-type"/>
</dbReference>
<evidence type="ECO:0000256" key="15">
    <source>
        <dbReference type="SAM" id="MobiDB-lite"/>
    </source>
</evidence>
<proteinExistence type="predicted"/>
<feature type="transmembrane region" description="Helical" evidence="16">
    <location>
        <begin position="135"/>
        <end position="155"/>
    </location>
</feature>
<dbReference type="PANTHER" id="PTHR45792">
    <property type="entry name" value="DIACYLGLYCEROL LIPASE HOMOLOG-RELATED"/>
    <property type="match status" value="1"/>
</dbReference>
<evidence type="ECO:0000256" key="5">
    <source>
        <dbReference type="ARBA" id="ARBA00022692"/>
    </source>
</evidence>
<organism evidence="18 19">
    <name type="scientific">Tetraparma gracilis</name>
    <dbReference type="NCBI Taxonomy" id="2962635"/>
    <lineage>
        <taxon>Eukaryota</taxon>
        <taxon>Sar</taxon>
        <taxon>Stramenopiles</taxon>
        <taxon>Ochrophyta</taxon>
        <taxon>Bolidophyceae</taxon>
        <taxon>Parmales</taxon>
        <taxon>Triparmaceae</taxon>
        <taxon>Tetraparma</taxon>
    </lineage>
</organism>
<evidence type="ECO:0000256" key="10">
    <source>
        <dbReference type="ARBA" id="ARBA00022989"/>
    </source>
</evidence>
<dbReference type="EMBL" id="BRYB01001799">
    <property type="protein sequence ID" value="GMI33924.1"/>
    <property type="molecule type" value="Genomic_DNA"/>
</dbReference>
<keyword evidence="19" id="KW-1185">Reference proteome</keyword>
<evidence type="ECO:0000256" key="13">
    <source>
        <dbReference type="ARBA" id="ARBA00024531"/>
    </source>
</evidence>
<comment type="subcellular location">
    <subcellularLocation>
        <location evidence="2">Cell membrane</location>
        <topology evidence="2">Multi-pass membrane protein</topology>
    </subcellularLocation>
</comment>
<evidence type="ECO:0000256" key="16">
    <source>
        <dbReference type="SAM" id="Phobius"/>
    </source>
</evidence>
<keyword evidence="7" id="KW-0378">Hydrolase</keyword>
<dbReference type="CDD" id="cd00519">
    <property type="entry name" value="Lipase_3"/>
    <property type="match status" value="1"/>
</dbReference>
<keyword evidence="4" id="KW-0597">Phosphoprotein</keyword>
<evidence type="ECO:0000256" key="8">
    <source>
        <dbReference type="ARBA" id="ARBA00022837"/>
    </source>
</evidence>